<dbReference type="Pfam" id="PF01724">
    <property type="entry name" value="DUF29"/>
    <property type="match status" value="1"/>
</dbReference>
<proteinExistence type="predicted"/>
<evidence type="ECO:0000313" key="2">
    <source>
        <dbReference type="Proteomes" id="UP000216998"/>
    </source>
</evidence>
<dbReference type="InterPro" id="IPR002636">
    <property type="entry name" value="DUF29"/>
</dbReference>
<evidence type="ECO:0000313" key="1">
    <source>
        <dbReference type="EMBL" id="OYQ35550.1"/>
    </source>
</evidence>
<dbReference type="EMBL" id="NOXU01000025">
    <property type="protein sequence ID" value="OYQ35550.1"/>
    <property type="molecule type" value="Genomic_DNA"/>
</dbReference>
<dbReference type="Proteomes" id="UP000216998">
    <property type="component" value="Unassembled WGS sequence"/>
</dbReference>
<dbReference type="Gene3D" id="1.20.1220.20">
    <property type="entry name" value="Uncharcterised protein PF01724"/>
    <property type="match status" value="1"/>
</dbReference>
<dbReference type="PANTHER" id="PTHR34235">
    <property type="entry name" value="SLR1203 PROTEIN-RELATED"/>
    <property type="match status" value="1"/>
</dbReference>
<gene>
    <name evidence="1" type="ORF">CHU95_07430</name>
</gene>
<evidence type="ECO:0008006" key="3">
    <source>
        <dbReference type="Google" id="ProtNLM"/>
    </source>
</evidence>
<organism evidence="1 2">
    <name type="scientific">Niveispirillum lacus</name>
    <dbReference type="NCBI Taxonomy" id="1981099"/>
    <lineage>
        <taxon>Bacteria</taxon>
        <taxon>Pseudomonadati</taxon>
        <taxon>Pseudomonadota</taxon>
        <taxon>Alphaproteobacteria</taxon>
        <taxon>Rhodospirillales</taxon>
        <taxon>Azospirillaceae</taxon>
        <taxon>Niveispirillum</taxon>
    </lineage>
</organism>
<comment type="caution">
    <text evidence="1">The sequence shown here is derived from an EMBL/GenBank/DDBJ whole genome shotgun (WGS) entry which is preliminary data.</text>
</comment>
<dbReference type="AlphaFoldDB" id="A0A255Z4H4"/>
<sequence>MDGSLYDLYEKDFYAWTQKQAALLRAGKLSEIDIAHLAEEIDSIGRSEKRELISRLTLLLLHLLKWDYQPERRGACWEGTIAVQRDNIADLLTDNPSLRAGLDLALGVAYRKAVLMAVAETGLARGRFPEVCPWGLREVLG</sequence>
<protein>
    <recommendedName>
        <fullName evidence="3">DUF29 domain-containing protein</fullName>
    </recommendedName>
</protein>
<dbReference type="RefSeq" id="WP_094455289.1">
    <property type="nucleotide sequence ID" value="NZ_NOXU01000025.1"/>
</dbReference>
<name>A0A255Z4H4_9PROT</name>
<keyword evidence="2" id="KW-1185">Reference proteome</keyword>
<accession>A0A255Z4H4</accession>
<dbReference type="OrthoDB" id="425753at2"/>
<reference evidence="1 2" key="1">
    <citation type="submission" date="2017-07" db="EMBL/GenBank/DDBJ databases">
        <title>Niveispirillum cyanobacteriorum sp. nov., isolated from cyanobacterial aggregates in a eutrophic lake.</title>
        <authorList>
            <person name="Cai H."/>
        </authorList>
    </citation>
    <scope>NUCLEOTIDE SEQUENCE [LARGE SCALE GENOMIC DNA]</scope>
    <source>
        <strain evidence="2">TH1-14</strain>
    </source>
</reference>